<evidence type="ECO:0000313" key="2">
    <source>
        <dbReference type="EMBL" id="EDJ93303.1"/>
    </source>
</evidence>
<organism evidence="2 3">
    <name type="scientific">Haemophilus influenzae (strain NTHi 3655)</name>
    <dbReference type="NCBI Taxonomy" id="375177"/>
    <lineage>
        <taxon>Bacteria</taxon>
        <taxon>Pseudomonadati</taxon>
        <taxon>Pseudomonadota</taxon>
        <taxon>Gammaproteobacteria</taxon>
        <taxon>Pasteurellales</taxon>
        <taxon>Pasteurellaceae</taxon>
        <taxon>Haemophilus</taxon>
    </lineage>
</organism>
<evidence type="ECO:0000313" key="4">
    <source>
        <dbReference type="Proteomes" id="UP000837958"/>
    </source>
</evidence>
<dbReference type="Proteomes" id="UP000003185">
    <property type="component" value="Unassembled WGS sequence"/>
</dbReference>
<sequence length="63" mass="7577">MMKKFPNFKPHSDTETEELISLLFRKLDIDELIFLLRVLQRDIRAKYTLTKIIKKNINLKLDS</sequence>
<proteinExistence type="predicted"/>
<reference evidence="2 3" key="1">
    <citation type="journal article" date="2007" name="Genome Biol.">
        <title>Characterization and modeling of the Haemophilus influenzae core and supragenomes based on the complete genomic sequences of Rd and 12 clinical nontypeable strains.</title>
        <authorList>
            <person name="Hogg J.S."/>
            <person name="Hu F.Z."/>
            <person name="Janto B."/>
            <person name="Boissy R."/>
            <person name="Hayes J."/>
            <person name="Keefe R."/>
            <person name="Post J.C."/>
            <person name="Ehrlich G.D."/>
        </authorList>
    </citation>
    <scope>NUCLEOTIDE SEQUENCE [LARGE SCALE GENOMIC DNA]</scope>
    <source>
        <strain evidence="2">3655</strain>
        <strain evidence="3">NTHi 3655</strain>
    </source>
</reference>
<dbReference type="AlphaFoldDB" id="A0A0H3PN52"/>
<name>A0A0H3PN52_HAEI3</name>
<gene>
    <name evidence="2" type="ORF">CGSHi3655_02039</name>
    <name evidence="1" type="ORF">KRLU3655_LOCUS775</name>
</gene>
<protein>
    <submittedName>
        <fullName evidence="2">Uncharacterized protein</fullName>
    </submittedName>
</protein>
<evidence type="ECO:0000313" key="1">
    <source>
        <dbReference type="EMBL" id="CAH0450699.1"/>
    </source>
</evidence>
<reference evidence="1" key="3">
    <citation type="submission" date="2024-01" db="EMBL/GenBank/DDBJ databases">
        <authorList>
            <person name="Riesbeck K."/>
        </authorList>
    </citation>
    <scope>NUCLEOTIDE SEQUENCE</scope>
    <source>
        <strain evidence="1">3655</strain>
    </source>
</reference>
<dbReference type="Proteomes" id="UP000837958">
    <property type="component" value="Chromosome"/>
</dbReference>
<dbReference type="EMBL" id="AAZF01000002">
    <property type="protein sequence ID" value="EDJ93303.1"/>
    <property type="molecule type" value="Genomic_DNA"/>
</dbReference>
<accession>A0A0H3PN52</accession>
<evidence type="ECO:0000313" key="3">
    <source>
        <dbReference type="Proteomes" id="UP000003185"/>
    </source>
</evidence>
<reference evidence="4" key="2">
    <citation type="submission" date="2021-11" db="EMBL/GenBank/DDBJ databases">
        <authorList>
            <person name="Riesbeck K."/>
        </authorList>
    </citation>
    <scope>NUCLEOTIDE SEQUENCE [LARGE SCALE GENOMIC DNA]</scope>
</reference>
<dbReference type="EMBL" id="OV040719">
    <property type="protein sequence ID" value="CAH0450699.1"/>
    <property type="molecule type" value="Genomic_DNA"/>
</dbReference>